<proteinExistence type="predicted"/>
<evidence type="ECO:0000256" key="5">
    <source>
        <dbReference type="SAM" id="Phobius"/>
    </source>
</evidence>
<dbReference type="AlphaFoldDB" id="A0A1R3K0G3"/>
<evidence type="ECO:0000313" key="7">
    <source>
        <dbReference type="EMBL" id="OMP00593.1"/>
    </source>
</evidence>
<evidence type="ECO:0000256" key="4">
    <source>
        <dbReference type="ARBA" id="ARBA00023242"/>
    </source>
</evidence>
<accession>A0A1R3K0G3</accession>
<feature type="transmembrane region" description="Helical" evidence="5">
    <location>
        <begin position="20"/>
        <end position="37"/>
    </location>
</feature>
<dbReference type="STRING" id="93759.A0A1R3K0G3"/>
<keyword evidence="3" id="KW-0804">Transcription</keyword>
<dbReference type="GO" id="GO:0006355">
    <property type="term" value="P:regulation of DNA-templated transcription"/>
    <property type="evidence" value="ECO:0007669"/>
    <property type="project" value="InterPro"/>
</dbReference>
<evidence type="ECO:0000256" key="3">
    <source>
        <dbReference type="ARBA" id="ARBA00023163"/>
    </source>
</evidence>
<organism evidence="7 8">
    <name type="scientific">Corchorus olitorius</name>
    <dbReference type="NCBI Taxonomy" id="93759"/>
    <lineage>
        <taxon>Eukaryota</taxon>
        <taxon>Viridiplantae</taxon>
        <taxon>Streptophyta</taxon>
        <taxon>Embryophyta</taxon>
        <taxon>Tracheophyta</taxon>
        <taxon>Spermatophyta</taxon>
        <taxon>Magnoliopsida</taxon>
        <taxon>eudicotyledons</taxon>
        <taxon>Gunneridae</taxon>
        <taxon>Pentapetalae</taxon>
        <taxon>rosids</taxon>
        <taxon>malvids</taxon>
        <taxon>Malvales</taxon>
        <taxon>Malvaceae</taxon>
        <taxon>Grewioideae</taxon>
        <taxon>Apeibeae</taxon>
        <taxon>Corchorus</taxon>
    </lineage>
</organism>
<dbReference type="Pfam" id="PF02365">
    <property type="entry name" value="NAM"/>
    <property type="match status" value="1"/>
</dbReference>
<dbReference type="GO" id="GO:0003677">
    <property type="term" value="F:DNA binding"/>
    <property type="evidence" value="ECO:0007669"/>
    <property type="project" value="UniProtKB-KW"/>
</dbReference>
<keyword evidence="4" id="KW-0539">Nucleus</keyword>
<keyword evidence="8" id="KW-1185">Reference proteome</keyword>
<feature type="domain" description="NAC" evidence="6">
    <location>
        <begin position="42"/>
        <end position="92"/>
    </location>
</feature>
<reference evidence="8" key="1">
    <citation type="submission" date="2013-09" db="EMBL/GenBank/DDBJ databases">
        <title>Corchorus olitorius genome sequencing.</title>
        <authorList>
            <person name="Alam M."/>
            <person name="Haque M.S."/>
            <person name="Islam M.S."/>
            <person name="Emdad E.M."/>
            <person name="Islam M.M."/>
            <person name="Ahmed B."/>
            <person name="Halim A."/>
            <person name="Hossen Q.M.M."/>
            <person name="Hossain M.Z."/>
            <person name="Ahmed R."/>
            <person name="Khan M.M."/>
            <person name="Islam R."/>
            <person name="Rashid M.M."/>
            <person name="Khan S.A."/>
            <person name="Rahman M.S."/>
            <person name="Alam M."/>
            <person name="Yahiya A.S."/>
            <person name="Khan M.S."/>
            <person name="Azam M.S."/>
            <person name="Haque T."/>
            <person name="Lashkar M.Z.H."/>
            <person name="Akhand A.I."/>
            <person name="Morshed G."/>
            <person name="Roy S."/>
            <person name="Uddin K.S."/>
            <person name="Rabeya T."/>
            <person name="Hossain A.S."/>
            <person name="Chowdhury A."/>
            <person name="Snigdha A.R."/>
            <person name="Mortoza M.S."/>
            <person name="Matin S.A."/>
            <person name="Hoque S.M.E."/>
            <person name="Islam M.K."/>
            <person name="Roy D.K."/>
            <person name="Haider R."/>
            <person name="Moosa M.M."/>
            <person name="Elias S.M."/>
            <person name="Hasan A.M."/>
            <person name="Jahan S."/>
            <person name="Shafiuddin M."/>
            <person name="Mahmood N."/>
            <person name="Shommy N.S."/>
        </authorList>
    </citation>
    <scope>NUCLEOTIDE SEQUENCE [LARGE SCALE GENOMIC DNA]</scope>
    <source>
        <strain evidence="8">cv. O-4</strain>
    </source>
</reference>
<dbReference type="Proteomes" id="UP000187203">
    <property type="component" value="Unassembled WGS sequence"/>
</dbReference>
<dbReference type="InterPro" id="IPR003441">
    <property type="entry name" value="NAC-dom"/>
</dbReference>
<keyword evidence="5" id="KW-0472">Membrane</keyword>
<evidence type="ECO:0000256" key="2">
    <source>
        <dbReference type="ARBA" id="ARBA00023125"/>
    </source>
</evidence>
<dbReference type="OrthoDB" id="1100764at2759"/>
<keyword evidence="1" id="KW-0805">Transcription regulation</keyword>
<sequence length="92" mass="11190">MRNKKEYQKQIITNNEERFGNYYCYYLFWVAVGYYLWKKMLTITGYRFHPTDFELLHFYLHNKNLGRDSLVQAIAEVEDICGLEPWELPAKL</sequence>
<protein>
    <submittedName>
        <fullName evidence="7">No apical meristem (NAM) protein</fullName>
    </submittedName>
</protein>
<dbReference type="InterPro" id="IPR036093">
    <property type="entry name" value="NAC_dom_sf"/>
</dbReference>
<comment type="caution">
    <text evidence="7">The sequence shown here is derived from an EMBL/GenBank/DDBJ whole genome shotgun (WGS) entry which is preliminary data.</text>
</comment>
<dbReference type="Gene3D" id="2.170.150.80">
    <property type="entry name" value="NAC domain"/>
    <property type="match status" value="1"/>
</dbReference>
<evidence type="ECO:0000313" key="8">
    <source>
        <dbReference type="Proteomes" id="UP000187203"/>
    </source>
</evidence>
<dbReference type="PROSITE" id="PS51005">
    <property type="entry name" value="NAC"/>
    <property type="match status" value="1"/>
</dbReference>
<evidence type="ECO:0000259" key="6">
    <source>
        <dbReference type="PROSITE" id="PS51005"/>
    </source>
</evidence>
<name>A0A1R3K0G3_9ROSI</name>
<keyword evidence="5" id="KW-0812">Transmembrane</keyword>
<evidence type="ECO:0000256" key="1">
    <source>
        <dbReference type="ARBA" id="ARBA00023015"/>
    </source>
</evidence>
<dbReference type="EMBL" id="AWUE01014929">
    <property type="protein sequence ID" value="OMP00593.1"/>
    <property type="molecule type" value="Genomic_DNA"/>
</dbReference>
<keyword evidence="2" id="KW-0238">DNA-binding</keyword>
<gene>
    <name evidence="7" type="ORF">COLO4_12544</name>
</gene>
<dbReference type="SUPFAM" id="SSF101941">
    <property type="entry name" value="NAC domain"/>
    <property type="match status" value="1"/>
</dbReference>
<keyword evidence="5" id="KW-1133">Transmembrane helix</keyword>